<dbReference type="RefSeq" id="WP_310032158.1">
    <property type="nucleotide sequence ID" value="NZ_JAVDRL010000007.1"/>
</dbReference>
<dbReference type="Proteomes" id="UP001262754">
    <property type="component" value="Unassembled WGS sequence"/>
</dbReference>
<protein>
    <recommendedName>
        <fullName evidence="2">Extensin-like C-terminal domain-containing protein</fullName>
    </recommendedName>
</protein>
<evidence type="ECO:0000313" key="3">
    <source>
        <dbReference type="EMBL" id="MDR6531901.1"/>
    </source>
</evidence>
<dbReference type="InterPro" id="IPR009683">
    <property type="entry name" value="Extensin-like_C"/>
</dbReference>
<keyword evidence="1" id="KW-0812">Transmembrane</keyword>
<evidence type="ECO:0000313" key="4">
    <source>
        <dbReference type="Proteomes" id="UP001262754"/>
    </source>
</evidence>
<gene>
    <name evidence="3" type="ORF">J2800_002654</name>
</gene>
<feature type="transmembrane region" description="Helical" evidence="1">
    <location>
        <begin position="15"/>
        <end position="36"/>
    </location>
</feature>
<evidence type="ECO:0000259" key="2">
    <source>
        <dbReference type="Pfam" id="PF06904"/>
    </source>
</evidence>
<feature type="domain" description="Extensin-like C-terminal" evidence="2">
    <location>
        <begin position="73"/>
        <end position="240"/>
    </location>
</feature>
<accession>A0ABU1N1S0</accession>
<organism evidence="3 4">
    <name type="scientific">Caulobacter rhizosphaerae</name>
    <dbReference type="NCBI Taxonomy" id="2010972"/>
    <lineage>
        <taxon>Bacteria</taxon>
        <taxon>Pseudomonadati</taxon>
        <taxon>Pseudomonadota</taxon>
        <taxon>Alphaproteobacteria</taxon>
        <taxon>Caulobacterales</taxon>
        <taxon>Caulobacteraceae</taxon>
        <taxon>Caulobacter</taxon>
    </lineage>
</organism>
<comment type="caution">
    <text evidence="3">The sequence shown here is derived from an EMBL/GenBank/DDBJ whole genome shotgun (WGS) entry which is preliminary data.</text>
</comment>
<keyword evidence="1" id="KW-1133">Transmembrane helix</keyword>
<name>A0ABU1N1S0_9CAUL</name>
<dbReference type="Pfam" id="PF06904">
    <property type="entry name" value="Extensin-like_C"/>
    <property type="match status" value="1"/>
</dbReference>
<evidence type="ECO:0000256" key="1">
    <source>
        <dbReference type="SAM" id="Phobius"/>
    </source>
</evidence>
<proteinExistence type="predicted"/>
<sequence>MKLAIPEPSPGARSLAGAAGFLLDLLLAGLLVFALVDRLAPPQDLPWKPFSLDQPIGLATAGKLARIGADPAACRAALREGGVRFMKSETRETGFCSTRNTVRAVGRLAPAAPVMTCPLALDYALWERQVLAPAARDILHSRLTRVDHYGTYACRTIYGRPGERPSAHARAAALDVAGFRFADGRRATVAADFRADSAEGRFVQAARRGACRVFGTVLGPDYNAAHRDHFHLEESRWNKCS</sequence>
<keyword evidence="4" id="KW-1185">Reference proteome</keyword>
<dbReference type="EMBL" id="JAVDRL010000007">
    <property type="protein sequence ID" value="MDR6531901.1"/>
    <property type="molecule type" value="Genomic_DNA"/>
</dbReference>
<reference evidence="3 4" key="1">
    <citation type="submission" date="2023-07" db="EMBL/GenBank/DDBJ databases">
        <title>Sorghum-associated microbial communities from plants grown in Nebraska, USA.</title>
        <authorList>
            <person name="Schachtman D."/>
        </authorList>
    </citation>
    <scope>NUCLEOTIDE SEQUENCE [LARGE SCALE GENOMIC DNA]</scope>
    <source>
        <strain evidence="3 4">DS2154</strain>
    </source>
</reference>
<keyword evidence="1" id="KW-0472">Membrane</keyword>